<dbReference type="Gene3D" id="3.30.540.10">
    <property type="entry name" value="Fructose-1,6-Bisphosphatase, subunit A, domain 1"/>
    <property type="match status" value="1"/>
</dbReference>
<dbReference type="EMBL" id="AAUW01000020">
    <property type="protein sequence ID" value="EAV41505.1"/>
    <property type="molecule type" value="Genomic_DNA"/>
</dbReference>
<comment type="cofactor">
    <cofactor evidence="9">
        <name>Mg(2+)</name>
        <dbReference type="ChEBI" id="CHEBI:18420"/>
    </cofactor>
    <text evidence="9">Binds 2 magnesium ions per subunit.</text>
</comment>
<dbReference type="CDD" id="cd00354">
    <property type="entry name" value="FBPase"/>
    <property type="match status" value="1"/>
</dbReference>
<evidence type="ECO:0000256" key="5">
    <source>
        <dbReference type="ARBA" id="ARBA00022723"/>
    </source>
</evidence>
<dbReference type="EC" id="3.1.3.11" evidence="9"/>
<dbReference type="PIRSF" id="PIRSF500210">
    <property type="entry name" value="FBPtase"/>
    <property type="match status" value="1"/>
</dbReference>
<evidence type="ECO:0000259" key="11">
    <source>
        <dbReference type="Pfam" id="PF00316"/>
    </source>
</evidence>
<feature type="binding site" evidence="9">
    <location>
        <position position="273"/>
    </location>
    <ligand>
        <name>Mg(2+)</name>
        <dbReference type="ChEBI" id="CHEBI:18420"/>
        <label>2</label>
    </ligand>
</feature>
<dbReference type="GO" id="GO:0005829">
    <property type="term" value="C:cytosol"/>
    <property type="evidence" value="ECO:0007669"/>
    <property type="project" value="TreeGrafter"/>
</dbReference>
<dbReference type="OrthoDB" id="9806756at2"/>
<keyword evidence="5 9" id="KW-0479">Metal-binding</keyword>
<feature type="binding site" evidence="9">
    <location>
        <position position="113"/>
    </location>
    <ligand>
        <name>Mg(2+)</name>
        <dbReference type="ChEBI" id="CHEBI:18420"/>
        <label>1</label>
    </ligand>
</feature>
<feature type="binding site" evidence="9">
    <location>
        <position position="116"/>
    </location>
    <ligand>
        <name>Mg(2+)</name>
        <dbReference type="ChEBI" id="CHEBI:18420"/>
        <label>2</label>
    </ligand>
</feature>
<dbReference type="InterPro" id="IPR020548">
    <property type="entry name" value="Fructose_bisphosphatase_AS"/>
</dbReference>
<proteinExistence type="inferred from homology"/>
<feature type="binding site" evidence="9">
    <location>
        <position position="201"/>
    </location>
    <ligand>
        <name>substrate</name>
    </ligand>
</feature>
<dbReference type="InterPro" id="IPR000146">
    <property type="entry name" value="FBPase_class-1"/>
</dbReference>
<dbReference type="eggNOG" id="COG0158">
    <property type="taxonomic scope" value="Bacteria"/>
</dbReference>
<evidence type="ECO:0000256" key="2">
    <source>
        <dbReference type="ARBA" id="ARBA00005215"/>
    </source>
</evidence>
<keyword evidence="4 9" id="KW-0963">Cytoplasm</keyword>
<dbReference type="PANTHER" id="PTHR11556:SF35">
    <property type="entry name" value="SEDOHEPTULOSE-1,7-BISPHOSPHATASE, CHLOROPLASTIC"/>
    <property type="match status" value="1"/>
</dbReference>
<dbReference type="SUPFAM" id="SSF56655">
    <property type="entry name" value="Carbohydrate phosphatase"/>
    <property type="match status" value="1"/>
</dbReference>
<comment type="subunit">
    <text evidence="9">Homotetramer.</text>
</comment>
<dbReference type="Pfam" id="PF00316">
    <property type="entry name" value="FBPase"/>
    <property type="match status" value="1"/>
</dbReference>
<evidence type="ECO:0000256" key="4">
    <source>
        <dbReference type="ARBA" id="ARBA00022490"/>
    </source>
</evidence>
<dbReference type="NCBIfam" id="NF006780">
    <property type="entry name" value="PRK09293.1-4"/>
    <property type="match status" value="1"/>
</dbReference>
<evidence type="ECO:0000313" key="13">
    <source>
        <dbReference type="EMBL" id="EAV41505.1"/>
    </source>
</evidence>
<feature type="domain" description="Fructose-1-6-bisphosphatase class I N-terminal" evidence="11">
    <location>
        <begin position="22"/>
        <end position="185"/>
    </location>
</feature>
<comment type="similarity">
    <text evidence="3 9 10">Belongs to the FBPase class 1 family.</text>
</comment>
<comment type="catalytic activity">
    <reaction evidence="1 9">
        <text>beta-D-fructose 1,6-bisphosphate + H2O = beta-D-fructose 6-phosphate + phosphate</text>
        <dbReference type="Rhea" id="RHEA:11064"/>
        <dbReference type="ChEBI" id="CHEBI:15377"/>
        <dbReference type="ChEBI" id="CHEBI:32966"/>
        <dbReference type="ChEBI" id="CHEBI:43474"/>
        <dbReference type="ChEBI" id="CHEBI:57634"/>
        <dbReference type="EC" id="3.1.3.11"/>
    </reaction>
</comment>
<dbReference type="GeneID" id="68848949"/>
<keyword evidence="7 9" id="KW-0460">Magnesium</keyword>
<evidence type="ECO:0000256" key="6">
    <source>
        <dbReference type="ARBA" id="ARBA00022801"/>
    </source>
</evidence>
<dbReference type="PRINTS" id="PR00115">
    <property type="entry name" value="F16BPHPHTASE"/>
</dbReference>
<organism evidence="13 14">
    <name type="scientific">Roseibium aggregatum (strain ATCC 25650 / DSM 13394 / JCM 20685 / NBRC 16684 / NCIMB 2208 / IAM 12614 / B1)</name>
    <name type="common">Stappia aggregata</name>
    <dbReference type="NCBI Taxonomy" id="384765"/>
    <lineage>
        <taxon>Bacteria</taxon>
        <taxon>Pseudomonadati</taxon>
        <taxon>Pseudomonadota</taxon>
        <taxon>Alphaproteobacteria</taxon>
        <taxon>Hyphomicrobiales</taxon>
        <taxon>Stappiaceae</taxon>
        <taxon>Roseibium</taxon>
    </lineage>
</organism>
<evidence type="ECO:0000313" key="14">
    <source>
        <dbReference type="Proteomes" id="UP000004848"/>
    </source>
</evidence>
<dbReference type="Pfam" id="PF18913">
    <property type="entry name" value="FBPase_C"/>
    <property type="match status" value="1"/>
</dbReference>
<protein>
    <recommendedName>
        <fullName evidence="9">Fructose-1,6-bisphosphatase class 1</fullName>
        <shortName evidence="9">FBPase class 1</shortName>
        <ecNumber evidence="9">3.1.3.11</ecNumber>
    </recommendedName>
    <alternativeName>
        <fullName evidence="9">D-fructose-1,6-bisphosphate 1-phosphohydrolase class 1</fullName>
    </alternativeName>
</protein>
<dbReference type="GO" id="GO:0000287">
    <property type="term" value="F:magnesium ion binding"/>
    <property type="evidence" value="ECO:0007669"/>
    <property type="project" value="UniProtKB-UniRule"/>
</dbReference>
<dbReference type="GO" id="GO:0030388">
    <property type="term" value="P:fructose 1,6-bisphosphate metabolic process"/>
    <property type="evidence" value="ECO:0007669"/>
    <property type="project" value="TreeGrafter"/>
</dbReference>
<dbReference type="PROSITE" id="PS00124">
    <property type="entry name" value="FBPASE"/>
    <property type="match status" value="1"/>
</dbReference>
<name>A0P097_ROSAI</name>
<comment type="pathway">
    <text evidence="2">Carbohydrate biosynthesis; Calvin cycle.</text>
</comment>
<dbReference type="InterPro" id="IPR028343">
    <property type="entry name" value="FBPtase"/>
</dbReference>
<feature type="binding site" evidence="9">
    <location>
        <position position="113"/>
    </location>
    <ligand>
        <name>Mg(2+)</name>
        <dbReference type="ChEBI" id="CHEBI:18420"/>
        <label>2</label>
    </ligand>
</feature>
<keyword evidence="8 9" id="KW-0119">Carbohydrate metabolism</keyword>
<evidence type="ECO:0000256" key="7">
    <source>
        <dbReference type="ARBA" id="ARBA00022842"/>
    </source>
</evidence>
<dbReference type="GO" id="GO:0005986">
    <property type="term" value="P:sucrose biosynthetic process"/>
    <property type="evidence" value="ECO:0007669"/>
    <property type="project" value="TreeGrafter"/>
</dbReference>
<comment type="subcellular location">
    <subcellularLocation>
        <location evidence="9">Cytoplasm</location>
    </subcellularLocation>
</comment>
<dbReference type="GO" id="GO:0042132">
    <property type="term" value="F:fructose 1,6-bisphosphate 1-phosphatase activity"/>
    <property type="evidence" value="ECO:0007669"/>
    <property type="project" value="UniProtKB-UniRule"/>
</dbReference>
<evidence type="ECO:0000256" key="10">
    <source>
        <dbReference type="RuleBase" id="RU000508"/>
    </source>
</evidence>
<dbReference type="InterPro" id="IPR033391">
    <property type="entry name" value="FBPase_N"/>
</dbReference>
<dbReference type="GO" id="GO:0006002">
    <property type="term" value="P:fructose 6-phosphate metabolic process"/>
    <property type="evidence" value="ECO:0007669"/>
    <property type="project" value="TreeGrafter"/>
</dbReference>
<dbReference type="GO" id="GO:0006094">
    <property type="term" value="P:gluconeogenesis"/>
    <property type="evidence" value="ECO:0007669"/>
    <property type="project" value="UniProtKB-UniRule"/>
</dbReference>
<dbReference type="Proteomes" id="UP000004848">
    <property type="component" value="Unassembled WGS sequence"/>
</dbReference>
<dbReference type="PIRSF" id="PIRSF000904">
    <property type="entry name" value="FBPtase_SBPase"/>
    <property type="match status" value="1"/>
</dbReference>
<reference evidence="13 14" key="1">
    <citation type="submission" date="2006-05" db="EMBL/GenBank/DDBJ databases">
        <authorList>
            <person name="King G."/>
            <person name="Ferriera S."/>
            <person name="Johnson J."/>
            <person name="Kravitz S."/>
            <person name="Beeson K."/>
            <person name="Sutton G."/>
            <person name="Rogers Y.-H."/>
            <person name="Friedman R."/>
            <person name="Frazier M."/>
            <person name="Venter J.C."/>
        </authorList>
    </citation>
    <scope>NUCLEOTIDE SEQUENCE [LARGE SCALE GENOMIC DNA]</scope>
    <source>
        <strain evidence="14">ATCC 25650 / DSM 13394 / JCM 20685 / NBRC 16684 / NCIMB 2208 / IAM 12614 / B1</strain>
    </source>
</reference>
<dbReference type="GO" id="GO:0006000">
    <property type="term" value="P:fructose metabolic process"/>
    <property type="evidence" value="ECO:0007669"/>
    <property type="project" value="TreeGrafter"/>
</dbReference>
<keyword evidence="6 9" id="KW-0378">Hydrolase</keyword>
<evidence type="ECO:0000259" key="12">
    <source>
        <dbReference type="Pfam" id="PF18913"/>
    </source>
</evidence>
<dbReference type="InterPro" id="IPR044015">
    <property type="entry name" value="FBPase_C_dom"/>
</dbReference>
<sequence>MLKLPNDTDIKAETLKAYLARQHAASDTASVLEAIADASGALADRLAAGSLPGDPGEVVGTNESGDRQKALDVGAHLHMVEALRAAGVRQLLSEEAEEIILLNPEGTLDVAIDPIDGSGSIGTGAPLGTLFSILPATEQGFLCTGRSVIAAGYVAFGHSTDLGFSLGNGLHLAVFDRAEGTFRMLRENHQVPAKSRTLAFNASNARHWPEAVKRFSEDVLKGKEGRLGENYNMRWLASAVGEFHRILLQGGLFFYPGDQRPGYENGRLRLIYEAIPIAFLIEQGGGKATDGQSPILDLLPESLHQNIPLIFGSPENVDMFITYCADRAQHVDG</sequence>
<evidence type="ECO:0000256" key="3">
    <source>
        <dbReference type="ARBA" id="ARBA00010941"/>
    </source>
</evidence>
<dbReference type="PANTHER" id="PTHR11556">
    <property type="entry name" value="FRUCTOSE-1,6-BISPHOSPHATASE-RELATED"/>
    <property type="match status" value="1"/>
</dbReference>
<dbReference type="HAMAP" id="MF_01855">
    <property type="entry name" value="FBPase_class1"/>
    <property type="match status" value="1"/>
</dbReference>
<comment type="caution">
    <text evidence="9">Lacks conserved residue(s) required for the propagation of feature annotation.</text>
</comment>
<feature type="binding site" evidence="9">
    <location>
        <position position="94"/>
    </location>
    <ligand>
        <name>Mg(2+)</name>
        <dbReference type="ChEBI" id="CHEBI:18420"/>
        <label>1</label>
    </ligand>
</feature>
<gene>
    <name evidence="9" type="primary">fbp</name>
    <name evidence="13" type="ORF">SIAM614_30381</name>
</gene>
<feature type="domain" description="Fructose-1-6-bisphosphatase class 1 C-terminal" evidence="12">
    <location>
        <begin position="191"/>
        <end position="323"/>
    </location>
</feature>
<accession>A0P097</accession>
<dbReference type="RefSeq" id="WP_006938460.1">
    <property type="nucleotide sequence ID" value="NZ_AAUW01000020.1"/>
</dbReference>
<evidence type="ECO:0000256" key="8">
    <source>
        <dbReference type="ARBA" id="ARBA00023277"/>
    </source>
</evidence>
<evidence type="ECO:0000256" key="9">
    <source>
        <dbReference type="HAMAP-Rule" id="MF_01855"/>
    </source>
</evidence>
<evidence type="ECO:0000256" key="1">
    <source>
        <dbReference type="ARBA" id="ARBA00001273"/>
    </source>
</evidence>
<dbReference type="Gene3D" id="3.40.190.80">
    <property type="match status" value="1"/>
</dbReference>
<comment type="caution">
    <text evidence="13">The sequence shown here is derived from an EMBL/GenBank/DDBJ whole genome shotgun (WGS) entry which is preliminary data.</text>
</comment>
<feature type="binding site" evidence="9">
    <location>
        <position position="115"/>
    </location>
    <ligand>
        <name>Mg(2+)</name>
        <dbReference type="ChEBI" id="CHEBI:18420"/>
        <label>1</label>
    </ligand>
</feature>
<dbReference type="AlphaFoldDB" id="A0P097"/>